<evidence type="ECO:0000256" key="4">
    <source>
        <dbReference type="ARBA" id="ARBA00022448"/>
    </source>
</evidence>
<evidence type="ECO:0000256" key="10">
    <source>
        <dbReference type="ARBA" id="ARBA00033139"/>
    </source>
</evidence>
<gene>
    <name evidence="11" type="ORF">Malapachy_4266</name>
</gene>
<protein>
    <recommendedName>
        <fullName evidence="3">Autophagy-related protein 3</fullName>
    </recommendedName>
    <alternativeName>
        <fullName evidence="9 10">Autophagy-related E2-like conjugation enzyme ATG3</fullName>
    </alternativeName>
</protein>
<evidence type="ECO:0000256" key="6">
    <source>
        <dbReference type="ARBA" id="ARBA00022786"/>
    </source>
</evidence>
<keyword evidence="12" id="KW-1185">Reference proteome</keyword>
<dbReference type="Pfam" id="PF03987">
    <property type="entry name" value="Autophagy_act_C"/>
    <property type="match status" value="1"/>
</dbReference>
<dbReference type="OrthoDB" id="1584384at2759"/>
<dbReference type="GO" id="GO:0061723">
    <property type="term" value="P:glycophagy"/>
    <property type="evidence" value="ECO:0007669"/>
    <property type="project" value="TreeGrafter"/>
</dbReference>
<name>A0A0M8MTU8_9BASI</name>
<accession>A0A0M8MTU8</accession>
<dbReference type="GO" id="GO:0015031">
    <property type="term" value="P:protein transport"/>
    <property type="evidence" value="ECO:0007669"/>
    <property type="project" value="UniProtKB-KW"/>
</dbReference>
<keyword evidence="8" id="KW-0072">Autophagy</keyword>
<sequence>MHSVRTRFWAVRDYLAPVLRDSKFKEHGRITPDEFVHAGDYLVERIPAWQWCAGDSQRVRDYLPADKQFLLIRGVPCLRRVSHVKERKRRSRLPLSRNSSSTSLSRLDVNARKHRGLSDDTESILHLDEFGTDESEDWIVTHTETSDPMDASLRDMSARLTLLSLPEGQSASEPSSRPMSSIMDEESEILATNAPTQAVHGRHTESDADLLNSFAQDMEEREDPAQYIPSAPAKQPVQDLSLKPLVSVRTYDCMITYDKYYQTPRMWLLGYDEHGLPLRPSAIFEDVASDHAYKTVTIEPFPHGIPGTSILDTIAPSEATGTRFTSKSLSVHVASIHPCKHASMMRKMIQRMNTVHERDEEPEKLATYDTSLERPNGSLWSQTVHRVWGPKSQDWEDGITVDQYLIIFLKFMTSIVPTIDIDTTRSS</sequence>
<dbReference type="VEuPathDB" id="FungiDB:Malapachy_4266"/>
<dbReference type="EMBL" id="LGAV01000004">
    <property type="protein sequence ID" value="KOS14224.1"/>
    <property type="molecule type" value="Genomic_DNA"/>
</dbReference>
<evidence type="ECO:0000256" key="7">
    <source>
        <dbReference type="ARBA" id="ARBA00022927"/>
    </source>
</evidence>
<keyword evidence="6" id="KW-0833">Ubl conjugation pathway</keyword>
<evidence type="ECO:0000256" key="5">
    <source>
        <dbReference type="ARBA" id="ARBA00022490"/>
    </source>
</evidence>
<reference evidence="11 12" key="1">
    <citation type="submission" date="2015-07" db="EMBL/GenBank/DDBJ databases">
        <title>Draft Genome Sequence of Malassezia furfur CBS1878 and Malassezia pachydermatis CBS1879.</title>
        <authorList>
            <person name="Triana S."/>
            <person name="Ohm R."/>
            <person name="Gonzalez A."/>
            <person name="DeCock H."/>
            <person name="Restrepo S."/>
            <person name="Celis A."/>
        </authorList>
    </citation>
    <scope>NUCLEOTIDE SEQUENCE [LARGE SCALE GENOMIC DNA]</scope>
    <source>
        <strain evidence="11 12">CBS 1879</strain>
    </source>
</reference>
<proteinExistence type="inferred from homology"/>
<evidence type="ECO:0000256" key="9">
    <source>
        <dbReference type="ARBA" id="ARBA00032144"/>
    </source>
</evidence>
<evidence type="ECO:0000256" key="3">
    <source>
        <dbReference type="ARBA" id="ARBA00018067"/>
    </source>
</evidence>
<dbReference type="GO" id="GO:0005829">
    <property type="term" value="C:cytosol"/>
    <property type="evidence" value="ECO:0007669"/>
    <property type="project" value="TreeGrafter"/>
</dbReference>
<evidence type="ECO:0000256" key="1">
    <source>
        <dbReference type="ARBA" id="ARBA00004496"/>
    </source>
</evidence>
<dbReference type="STRING" id="77020.A0A0M8MTU8"/>
<evidence type="ECO:0000313" key="11">
    <source>
        <dbReference type="EMBL" id="KOS14224.1"/>
    </source>
</evidence>
<dbReference type="GeneID" id="28730593"/>
<dbReference type="GO" id="GO:0000422">
    <property type="term" value="P:autophagy of mitochondrion"/>
    <property type="evidence" value="ECO:0007669"/>
    <property type="project" value="TreeGrafter"/>
</dbReference>
<dbReference type="GO" id="GO:0019776">
    <property type="term" value="F:Atg8-family ligase activity"/>
    <property type="evidence" value="ECO:0007669"/>
    <property type="project" value="TreeGrafter"/>
</dbReference>
<comment type="subcellular location">
    <subcellularLocation>
        <location evidence="1">Cytoplasm</location>
    </subcellularLocation>
</comment>
<dbReference type="GO" id="GO:0044804">
    <property type="term" value="P:nucleophagy"/>
    <property type="evidence" value="ECO:0007669"/>
    <property type="project" value="TreeGrafter"/>
</dbReference>
<dbReference type="Proteomes" id="UP000037751">
    <property type="component" value="Unassembled WGS sequence"/>
</dbReference>
<dbReference type="InterPro" id="IPR007135">
    <property type="entry name" value="Atg3/Atg10"/>
</dbReference>
<dbReference type="PANTHER" id="PTHR12866:SF2">
    <property type="entry name" value="UBIQUITIN-LIKE-CONJUGATING ENZYME ATG3"/>
    <property type="match status" value="1"/>
</dbReference>
<keyword evidence="4" id="KW-0813">Transport</keyword>
<dbReference type="AlphaFoldDB" id="A0A0M8MTU8"/>
<keyword evidence="7" id="KW-0653">Protein transport</keyword>
<evidence type="ECO:0000313" key="12">
    <source>
        <dbReference type="Proteomes" id="UP000037751"/>
    </source>
</evidence>
<comment type="caution">
    <text evidence="11">The sequence shown here is derived from an EMBL/GenBank/DDBJ whole genome shotgun (WGS) entry which is preliminary data.</text>
</comment>
<organism evidence="11 12">
    <name type="scientific">Malassezia pachydermatis</name>
    <dbReference type="NCBI Taxonomy" id="77020"/>
    <lineage>
        <taxon>Eukaryota</taxon>
        <taxon>Fungi</taxon>
        <taxon>Dikarya</taxon>
        <taxon>Basidiomycota</taxon>
        <taxon>Ustilaginomycotina</taxon>
        <taxon>Malasseziomycetes</taxon>
        <taxon>Malasseziales</taxon>
        <taxon>Malasseziaceae</taxon>
        <taxon>Malassezia</taxon>
    </lineage>
</organism>
<keyword evidence="5" id="KW-0963">Cytoplasm</keyword>
<dbReference type="PANTHER" id="PTHR12866">
    <property type="entry name" value="UBIQUITIN-LIKE-CONJUGATING ENZYME ATG3"/>
    <property type="match status" value="1"/>
</dbReference>
<dbReference type="GO" id="GO:0000407">
    <property type="term" value="C:phagophore assembly site"/>
    <property type="evidence" value="ECO:0007669"/>
    <property type="project" value="TreeGrafter"/>
</dbReference>
<dbReference type="RefSeq" id="XP_017991856.1">
    <property type="nucleotide sequence ID" value="XM_018138717.1"/>
</dbReference>
<comment type="similarity">
    <text evidence="2">Belongs to the ATG3 family.</text>
</comment>
<dbReference type="GO" id="GO:0000045">
    <property type="term" value="P:autophagosome assembly"/>
    <property type="evidence" value="ECO:0007669"/>
    <property type="project" value="TreeGrafter"/>
</dbReference>
<evidence type="ECO:0000256" key="2">
    <source>
        <dbReference type="ARBA" id="ARBA00007683"/>
    </source>
</evidence>
<evidence type="ECO:0000256" key="8">
    <source>
        <dbReference type="ARBA" id="ARBA00023006"/>
    </source>
</evidence>